<dbReference type="PANTHER" id="PTHR24253:SF153">
    <property type="entry name" value="SERINE PROTEASE HEPSIN"/>
    <property type="match status" value="1"/>
</dbReference>
<protein>
    <recommendedName>
        <fullName evidence="3">Peptidase S1 domain-containing protein</fullName>
    </recommendedName>
</protein>
<keyword evidence="2" id="KW-0732">Signal</keyword>
<dbReference type="InterPro" id="IPR001254">
    <property type="entry name" value="Trypsin_dom"/>
</dbReference>
<dbReference type="PRINTS" id="PR00722">
    <property type="entry name" value="CHYMOTRYPSIN"/>
</dbReference>
<dbReference type="InterPro" id="IPR009003">
    <property type="entry name" value="Peptidase_S1_PA"/>
</dbReference>
<dbReference type="CDD" id="cd00190">
    <property type="entry name" value="Tryp_SPc"/>
    <property type="match status" value="1"/>
</dbReference>
<organism evidence="4 5">
    <name type="scientific">Mesorhabditis spiculigera</name>
    <dbReference type="NCBI Taxonomy" id="96644"/>
    <lineage>
        <taxon>Eukaryota</taxon>
        <taxon>Metazoa</taxon>
        <taxon>Ecdysozoa</taxon>
        <taxon>Nematoda</taxon>
        <taxon>Chromadorea</taxon>
        <taxon>Rhabditida</taxon>
        <taxon>Rhabditina</taxon>
        <taxon>Rhabditomorpha</taxon>
        <taxon>Rhabditoidea</taxon>
        <taxon>Rhabditidae</taxon>
        <taxon>Mesorhabditinae</taxon>
        <taxon>Mesorhabditis</taxon>
    </lineage>
</organism>
<dbReference type="GO" id="GO:0004252">
    <property type="term" value="F:serine-type endopeptidase activity"/>
    <property type="evidence" value="ECO:0007669"/>
    <property type="project" value="InterPro"/>
</dbReference>
<dbReference type="PANTHER" id="PTHR24253">
    <property type="entry name" value="TRANSMEMBRANE PROTEASE SERINE"/>
    <property type="match status" value="1"/>
</dbReference>
<dbReference type="GO" id="GO:0006508">
    <property type="term" value="P:proteolysis"/>
    <property type="evidence" value="ECO:0007669"/>
    <property type="project" value="InterPro"/>
</dbReference>
<dbReference type="Gene3D" id="2.40.10.10">
    <property type="entry name" value="Trypsin-like serine proteases"/>
    <property type="match status" value="1"/>
</dbReference>
<dbReference type="PROSITE" id="PS00134">
    <property type="entry name" value="TRYPSIN_HIS"/>
    <property type="match status" value="1"/>
</dbReference>
<reference evidence="4" key="1">
    <citation type="submission" date="2023-06" db="EMBL/GenBank/DDBJ databases">
        <authorList>
            <person name="Delattre M."/>
        </authorList>
    </citation>
    <scope>NUCLEOTIDE SEQUENCE</scope>
    <source>
        <strain evidence="4">AF72</strain>
    </source>
</reference>
<evidence type="ECO:0000256" key="1">
    <source>
        <dbReference type="ARBA" id="ARBA00023157"/>
    </source>
</evidence>
<keyword evidence="1" id="KW-1015">Disulfide bond</keyword>
<dbReference type="EMBL" id="CATQJA010001730">
    <property type="protein sequence ID" value="CAJ0568376.1"/>
    <property type="molecule type" value="Genomic_DNA"/>
</dbReference>
<evidence type="ECO:0000256" key="2">
    <source>
        <dbReference type="SAM" id="SignalP"/>
    </source>
</evidence>
<name>A0AA36FUV8_9BILA</name>
<feature type="chain" id="PRO_5041259141" description="Peptidase S1 domain-containing protein" evidence="2">
    <location>
        <begin position="17"/>
        <end position="291"/>
    </location>
</feature>
<feature type="signal peptide" evidence="2">
    <location>
        <begin position="1"/>
        <end position="16"/>
    </location>
</feature>
<gene>
    <name evidence="4" type="ORF">MSPICULIGERA_LOCUS6896</name>
</gene>
<evidence type="ECO:0000259" key="3">
    <source>
        <dbReference type="PROSITE" id="PS50240"/>
    </source>
</evidence>
<dbReference type="Pfam" id="PF00089">
    <property type="entry name" value="Trypsin"/>
    <property type="match status" value="1"/>
</dbReference>
<dbReference type="Proteomes" id="UP001177023">
    <property type="component" value="Unassembled WGS sequence"/>
</dbReference>
<accession>A0AA36FUV8</accession>
<dbReference type="InterPro" id="IPR043504">
    <property type="entry name" value="Peptidase_S1_PA_chymotrypsin"/>
</dbReference>
<feature type="domain" description="Peptidase S1" evidence="3">
    <location>
        <begin position="48"/>
        <end position="291"/>
    </location>
</feature>
<evidence type="ECO:0000313" key="4">
    <source>
        <dbReference type="EMBL" id="CAJ0568376.1"/>
    </source>
</evidence>
<proteinExistence type="predicted"/>
<dbReference type="FunFam" id="2.40.10.10:FF:000068">
    <property type="entry name" value="transmembrane protease serine 2"/>
    <property type="match status" value="1"/>
</dbReference>
<dbReference type="AlphaFoldDB" id="A0AA36FUV8"/>
<feature type="non-terminal residue" evidence="4">
    <location>
        <position position="1"/>
    </location>
</feature>
<dbReference type="InterPro" id="IPR018114">
    <property type="entry name" value="TRYPSIN_HIS"/>
</dbReference>
<dbReference type="PROSITE" id="PS50240">
    <property type="entry name" value="TRYPSIN_DOM"/>
    <property type="match status" value="1"/>
</dbReference>
<comment type="caution">
    <text evidence="4">The sequence shown here is derived from an EMBL/GenBank/DDBJ whole genome shotgun (WGS) entry which is preliminary data.</text>
</comment>
<dbReference type="SUPFAM" id="SSF50494">
    <property type="entry name" value="Trypsin-like serine proteases"/>
    <property type="match status" value="1"/>
</dbReference>
<sequence length="291" mass="31860">MLLLTLFAVFIGLSSSRIIPDQIIPALSIKAEAALPTKNGPLDPGNAIIGGTTAYIGQFPSQVMFRVSITSQTEQICGGTIIGDRWVLTAAHCPIVSGTQMIYGTTVPDDTADYAQFGEVESFIPHPSFGQHGFEEDHDIAIVELEEPMNFTKYRSYVGIAQLPISNQKFDEETGVVLGWGAYKDGDHVVDQVSRSLQYAQVPLISSGECEARWEKLPADYSSGFQVSGSQLCAGANWKGTGKGGQRRPVADQAQWHMGFGRHHLVWGERRTLLSRPRNGARYLHPSRLLL</sequence>
<evidence type="ECO:0000313" key="5">
    <source>
        <dbReference type="Proteomes" id="UP001177023"/>
    </source>
</evidence>
<keyword evidence="5" id="KW-1185">Reference proteome</keyword>
<dbReference type="InterPro" id="IPR001314">
    <property type="entry name" value="Peptidase_S1A"/>
</dbReference>
<dbReference type="SMART" id="SM00020">
    <property type="entry name" value="Tryp_SPc"/>
    <property type="match status" value="1"/>
</dbReference>